<dbReference type="InterPro" id="IPR008969">
    <property type="entry name" value="CarboxyPept-like_regulatory"/>
</dbReference>
<accession>A0A8J2U9Q5</accession>
<dbReference type="Gene3D" id="3.55.50.30">
    <property type="match status" value="1"/>
</dbReference>
<comment type="caution">
    <text evidence="14">The sequence shown here is derived from an EMBL/GenBank/DDBJ whole genome shotgun (WGS) entry which is preliminary data.</text>
</comment>
<keyword evidence="6 8" id="KW-0472">Membrane</keyword>
<dbReference type="AlphaFoldDB" id="A0A8J2U9Q5"/>
<evidence type="ECO:0000313" key="14">
    <source>
        <dbReference type="EMBL" id="GGA88371.1"/>
    </source>
</evidence>
<dbReference type="InterPro" id="IPR036942">
    <property type="entry name" value="Beta-barrel_TonB_sf"/>
</dbReference>
<feature type="domain" description="TonB-dependent receptor-like beta-barrel" evidence="12">
    <location>
        <begin position="540"/>
        <end position="966"/>
    </location>
</feature>
<reference evidence="14" key="1">
    <citation type="journal article" date="2014" name="Int. J. Syst. Evol. Microbiol.">
        <title>Complete genome sequence of Corynebacterium casei LMG S-19264T (=DSM 44701T), isolated from a smear-ripened cheese.</title>
        <authorList>
            <consortium name="US DOE Joint Genome Institute (JGI-PGF)"/>
            <person name="Walter F."/>
            <person name="Albersmeier A."/>
            <person name="Kalinowski J."/>
            <person name="Ruckert C."/>
        </authorList>
    </citation>
    <scope>NUCLEOTIDE SEQUENCE</scope>
    <source>
        <strain evidence="14">CGMCC 1.15448</strain>
    </source>
</reference>
<evidence type="ECO:0000256" key="2">
    <source>
        <dbReference type="ARBA" id="ARBA00022448"/>
    </source>
</evidence>
<dbReference type="SUPFAM" id="SSF49464">
    <property type="entry name" value="Carboxypeptidase regulatory domain-like"/>
    <property type="match status" value="1"/>
</dbReference>
<comment type="subcellular location">
    <subcellularLocation>
        <location evidence="1 8">Cell outer membrane</location>
        <topology evidence="1 8">Multi-pass membrane protein</topology>
    </subcellularLocation>
</comment>
<keyword evidence="7 8" id="KW-0998">Cell outer membrane</keyword>
<keyword evidence="15" id="KW-1185">Reference proteome</keyword>
<evidence type="ECO:0000256" key="7">
    <source>
        <dbReference type="ARBA" id="ARBA00023237"/>
    </source>
</evidence>
<dbReference type="InterPro" id="IPR039426">
    <property type="entry name" value="TonB-dep_rcpt-like"/>
</dbReference>
<dbReference type="InterPro" id="IPR023997">
    <property type="entry name" value="TonB-dep_OMP_SusC/RagA_CS"/>
</dbReference>
<evidence type="ECO:0000256" key="3">
    <source>
        <dbReference type="ARBA" id="ARBA00022452"/>
    </source>
</evidence>
<evidence type="ECO:0000256" key="5">
    <source>
        <dbReference type="ARBA" id="ARBA00023077"/>
    </source>
</evidence>
<evidence type="ECO:0000256" key="8">
    <source>
        <dbReference type="PROSITE-ProRule" id="PRU01360"/>
    </source>
</evidence>
<dbReference type="SUPFAM" id="SSF56935">
    <property type="entry name" value="Porins"/>
    <property type="match status" value="1"/>
</dbReference>
<reference evidence="14" key="2">
    <citation type="submission" date="2020-09" db="EMBL/GenBank/DDBJ databases">
        <authorList>
            <person name="Sun Q."/>
            <person name="Zhou Y."/>
        </authorList>
    </citation>
    <scope>NUCLEOTIDE SEQUENCE</scope>
    <source>
        <strain evidence="14">CGMCC 1.15448</strain>
    </source>
</reference>
<evidence type="ECO:0000256" key="6">
    <source>
        <dbReference type="ARBA" id="ARBA00023136"/>
    </source>
</evidence>
<dbReference type="InterPro" id="IPR012910">
    <property type="entry name" value="Plug_dom"/>
</dbReference>
<dbReference type="GO" id="GO:0009279">
    <property type="term" value="C:cell outer membrane"/>
    <property type="evidence" value="ECO:0007669"/>
    <property type="project" value="UniProtKB-SubCell"/>
</dbReference>
<dbReference type="EMBL" id="BMJC01000001">
    <property type="protein sequence ID" value="GGA88371.1"/>
    <property type="molecule type" value="Genomic_DNA"/>
</dbReference>
<evidence type="ECO:0000256" key="1">
    <source>
        <dbReference type="ARBA" id="ARBA00004571"/>
    </source>
</evidence>
<dbReference type="Proteomes" id="UP000607559">
    <property type="component" value="Unassembled WGS sequence"/>
</dbReference>
<organism evidence="14 15">
    <name type="scientific">Puia dinghuensis</name>
    <dbReference type="NCBI Taxonomy" id="1792502"/>
    <lineage>
        <taxon>Bacteria</taxon>
        <taxon>Pseudomonadati</taxon>
        <taxon>Bacteroidota</taxon>
        <taxon>Chitinophagia</taxon>
        <taxon>Chitinophagales</taxon>
        <taxon>Chitinophagaceae</taxon>
        <taxon>Puia</taxon>
    </lineage>
</organism>
<keyword evidence="5 9" id="KW-0798">TonB box</keyword>
<dbReference type="InterPro" id="IPR037066">
    <property type="entry name" value="Plug_dom_sf"/>
</dbReference>
<evidence type="ECO:0000256" key="11">
    <source>
        <dbReference type="SAM" id="SignalP"/>
    </source>
</evidence>
<dbReference type="NCBIfam" id="TIGR04057">
    <property type="entry name" value="SusC_RagA_signa"/>
    <property type="match status" value="1"/>
</dbReference>
<feature type="region of interest" description="Disordered" evidence="10">
    <location>
        <begin position="328"/>
        <end position="349"/>
    </location>
</feature>
<dbReference type="NCBIfam" id="TIGR04056">
    <property type="entry name" value="OMP_RagA_SusC"/>
    <property type="match status" value="1"/>
</dbReference>
<dbReference type="RefSeq" id="WP_188929052.1">
    <property type="nucleotide sequence ID" value="NZ_BMJC01000001.1"/>
</dbReference>
<dbReference type="Pfam" id="PF00593">
    <property type="entry name" value="TonB_dep_Rec_b-barrel"/>
    <property type="match status" value="1"/>
</dbReference>
<evidence type="ECO:0000256" key="9">
    <source>
        <dbReference type="RuleBase" id="RU003357"/>
    </source>
</evidence>
<evidence type="ECO:0000313" key="15">
    <source>
        <dbReference type="Proteomes" id="UP000607559"/>
    </source>
</evidence>
<sequence>MRCTLRVLGIMLGVQAVCFATAHAQSTYAYARKNVMVTDQRAPDTDQPADNLQKATLFKVLKELNRTRGIYFLFSEQSLGTKLVNALPAGNGSGSIEKTLEQVLRNTGLKFKKVSDKTFVILYATAGNSASEARPVDFTRNMIISPVADNLITAPTFEPISGKIAGADGAPIAGVSVTVKGTKRGTSTNASGVFTIDAKKGDVLVVSYVGYKTQEVVVGDGDLAITLQASDLQLNEVVVTALGIQHKAKDLTYATQKLANSDLTTVKDANFVNSLTGKVAGVTITKSASGLGGSARVVLRGNKSTQNNQPLYVIDGIPLANYSPAQPTDAWGQSSGAGTSGRDGGDGISNLNPDDIESVTILKGASGAALYGSAAANGVIVITTKSGKAGRTRINVSSDLTAEKPMYYPDLQFKYGQGLAGVAATDTTNENSWGPVVNAPDHVKPFFNTGLTEVTTVSLAGGTEKSQTYFSYGNTSSKGIEPTASFIRHIFNFRETAKFLNDRLTADANLNFVDQEADNRPVSGLYANPLTGLELFPRGRNFDQYKNNYQYFSVLRNTNLQNWFDINYEKGFIGQDHEQNPYWILNRMPRIDKRDRVIANLSLKFKLLDWLNIQARGNVDKSWDIFDSRFYAGTQSVQSAPNGRYSYANDVNTQLYGDVILMANKNLTPDWNLQVNLGSSINDTKLADISFDTNPNDAQGLWFANKFGLPFITPSALVSQQFDQKTQQQAVFGSAELGFKQYLYFDVTGRNDWSSTFAFTPTKNSGYFYYSAGANFILSDAVHLPEAVTFAKVRISYARVGNAVSIYSTNPPQNTINNQTGSVTNTKTFLPGTYLKPEDNRSFEAGTEWRFLRDRVGVDVTYYKNNNYRQYMEIPAPLGSGYQTYYLNLGNIQNTGVEATAFVVPVQTRKFKWTSTINFAANQNRVIQLSDANVPGAGPGNAFILSSAGVNMYQSEIKQGGQWGDIYGYMFKRNTKDGTIMVNHDGSAIKLSTVGGSDSLGLVGNPNPKYTLGWNNSFDIDRFSVSLLIDGRFGGKVLSMTQAVLDEYGDSKASGAARDAGGVNIKATDASTGTTYSGLIPAQTFYKSVGDRNGLTEFYMYSATAVRLRELSIGYSIPTHVSWINSLKVAVIGRNLFFFHKDAPFDPETSMSTGNSLQGIETFSQPSTRSIGASVKVAF</sequence>
<dbReference type="Pfam" id="PF07715">
    <property type="entry name" value="Plug"/>
    <property type="match status" value="1"/>
</dbReference>
<evidence type="ECO:0000259" key="12">
    <source>
        <dbReference type="Pfam" id="PF00593"/>
    </source>
</evidence>
<evidence type="ECO:0000259" key="13">
    <source>
        <dbReference type="Pfam" id="PF07715"/>
    </source>
</evidence>
<proteinExistence type="inferred from homology"/>
<dbReference type="PROSITE" id="PS52016">
    <property type="entry name" value="TONB_DEPENDENT_REC_3"/>
    <property type="match status" value="1"/>
</dbReference>
<comment type="similarity">
    <text evidence="8 9">Belongs to the TonB-dependent receptor family.</text>
</comment>
<keyword evidence="4 8" id="KW-0812">Transmembrane</keyword>
<dbReference type="Gene3D" id="2.170.130.10">
    <property type="entry name" value="TonB-dependent receptor, plug domain"/>
    <property type="match status" value="1"/>
</dbReference>
<evidence type="ECO:0000256" key="10">
    <source>
        <dbReference type="SAM" id="MobiDB-lite"/>
    </source>
</evidence>
<gene>
    <name evidence="14" type="ORF">GCM10011511_09460</name>
</gene>
<dbReference type="InterPro" id="IPR000531">
    <property type="entry name" value="Beta-barrel_TonB"/>
</dbReference>
<protein>
    <submittedName>
        <fullName evidence="14">SusC/RagA family TonB-linked outer membrane protein</fullName>
    </submittedName>
</protein>
<keyword evidence="3 8" id="KW-1134">Transmembrane beta strand</keyword>
<feature type="signal peptide" evidence="11">
    <location>
        <begin position="1"/>
        <end position="24"/>
    </location>
</feature>
<dbReference type="Gene3D" id="2.40.170.20">
    <property type="entry name" value="TonB-dependent receptor, beta-barrel domain"/>
    <property type="match status" value="1"/>
</dbReference>
<keyword evidence="2 8" id="KW-0813">Transport</keyword>
<name>A0A8J2U9Q5_9BACT</name>
<keyword evidence="11" id="KW-0732">Signal</keyword>
<feature type="domain" description="TonB-dependent receptor plug" evidence="13">
    <location>
        <begin position="248"/>
        <end position="379"/>
    </location>
</feature>
<dbReference type="Pfam" id="PF13715">
    <property type="entry name" value="CarbopepD_reg_2"/>
    <property type="match status" value="1"/>
</dbReference>
<dbReference type="Gene3D" id="2.60.40.1120">
    <property type="entry name" value="Carboxypeptidase-like, regulatory domain"/>
    <property type="match status" value="1"/>
</dbReference>
<evidence type="ECO:0000256" key="4">
    <source>
        <dbReference type="ARBA" id="ARBA00022692"/>
    </source>
</evidence>
<dbReference type="InterPro" id="IPR023996">
    <property type="entry name" value="TonB-dep_OMP_SusC/RagA"/>
</dbReference>
<feature type="chain" id="PRO_5035248978" evidence="11">
    <location>
        <begin position="25"/>
        <end position="1179"/>
    </location>
</feature>